<dbReference type="InterPro" id="IPR036388">
    <property type="entry name" value="WH-like_DNA-bd_sf"/>
</dbReference>
<evidence type="ECO:0000313" key="5">
    <source>
        <dbReference type="EMBL" id="ART63236.1"/>
    </source>
</evidence>
<dbReference type="SUPFAM" id="SSF53850">
    <property type="entry name" value="Periplasmic binding protein-like II"/>
    <property type="match status" value="1"/>
</dbReference>
<dbReference type="Pfam" id="PF00126">
    <property type="entry name" value="HTH_1"/>
    <property type="match status" value="1"/>
</dbReference>
<organism evidence="5 6">
    <name type="scientific">Kushneria marisflavi</name>
    <dbReference type="NCBI Taxonomy" id="157779"/>
    <lineage>
        <taxon>Bacteria</taxon>
        <taxon>Pseudomonadati</taxon>
        <taxon>Pseudomonadota</taxon>
        <taxon>Gammaproteobacteria</taxon>
        <taxon>Oceanospirillales</taxon>
        <taxon>Halomonadaceae</taxon>
        <taxon>Kushneria</taxon>
    </lineage>
</organism>
<gene>
    <name evidence="5" type="ORF">B9H00_09355</name>
</gene>
<evidence type="ECO:0000256" key="2">
    <source>
        <dbReference type="ARBA" id="ARBA00023015"/>
    </source>
</evidence>
<evidence type="ECO:0000313" key="6">
    <source>
        <dbReference type="Proteomes" id="UP000194457"/>
    </source>
</evidence>
<dbReference type="PRINTS" id="PR00039">
    <property type="entry name" value="HTHLYSR"/>
</dbReference>
<keyword evidence="4" id="KW-0804">Transcription</keyword>
<evidence type="ECO:0000256" key="1">
    <source>
        <dbReference type="ARBA" id="ARBA00009437"/>
    </source>
</evidence>
<accession>A0A240UQ27</accession>
<dbReference type="Pfam" id="PF03466">
    <property type="entry name" value="LysR_substrate"/>
    <property type="match status" value="1"/>
</dbReference>
<dbReference type="FunFam" id="1.10.10.10:FF:000038">
    <property type="entry name" value="Glycine cleavage system transcriptional activator"/>
    <property type="match status" value="1"/>
</dbReference>
<dbReference type="KEGG" id="kma:B9H00_09355"/>
<dbReference type="RefSeq" id="WP_086900424.1">
    <property type="nucleotide sequence ID" value="NZ_CP021358.1"/>
</dbReference>
<dbReference type="OrthoDB" id="6787458at2"/>
<dbReference type="SUPFAM" id="SSF46785">
    <property type="entry name" value="Winged helix' DNA-binding domain"/>
    <property type="match status" value="1"/>
</dbReference>
<keyword evidence="2" id="KW-0805">Transcription regulation</keyword>
<dbReference type="Gene3D" id="3.40.190.10">
    <property type="entry name" value="Periplasmic binding protein-like II"/>
    <property type="match status" value="2"/>
</dbReference>
<protein>
    <submittedName>
        <fullName evidence="5">Transcriptional regulator</fullName>
    </submittedName>
</protein>
<keyword evidence="3" id="KW-0238">DNA-binding</keyword>
<dbReference type="GO" id="GO:0043565">
    <property type="term" value="F:sequence-specific DNA binding"/>
    <property type="evidence" value="ECO:0007669"/>
    <property type="project" value="TreeGrafter"/>
</dbReference>
<keyword evidence="6" id="KW-1185">Reference proteome</keyword>
<dbReference type="EMBL" id="CP021358">
    <property type="protein sequence ID" value="ART63236.1"/>
    <property type="molecule type" value="Genomic_DNA"/>
</dbReference>
<dbReference type="InterPro" id="IPR000847">
    <property type="entry name" value="LysR_HTH_N"/>
</dbReference>
<evidence type="ECO:0000256" key="4">
    <source>
        <dbReference type="ARBA" id="ARBA00023163"/>
    </source>
</evidence>
<dbReference type="PROSITE" id="PS50931">
    <property type="entry name" value="HTH_LYSR"/>
    <property type="match status" value="1"/>
</dbReference>
<dbReference type="InterPro" id="IPR058163">
    <property type="entry name" value="LysR-type_TF_proteobact-type"/>
</dbReference>
<dbReference type="Gene3D" id="1.10.10.10">
    <property type="entry name" value="Winged helix-like DNA-binding domain superfamily/Winged helix DNA-binding domain"/>
    <property type="match status" value="1"/>
</dbReference>
<dbReference type="InterPro" id="IPR005119">
    <property type="entry name" value="LysR_subst-bd"/>
</dbReference>
<dbReference type="GO" id="GO:0003700">
    <property type="term" value="F:DNA-binding transcription factor activity"/>
    <property type="evidence" value="ECO:0007669"/>
    <property type="project" value="InterPro"/>
</dbReference>
<dbReference type="Proteomes" id="UP000194457">
    <property type="component" value="Chromosome"/>
</dbReference>
<name>A0A240UQ27_9GAMM</name>
<dbReference type="PANTHER" id="PTHR30537:SF74">
    <property type="entry name" value="HTH-TYPE TRANSCRIPTIONAL REGULATOR TRPI"/>
    <property type="match status" value="1"/>
</dbReference>
<dbReference type="GO" id="GO:0006351">
    <property type="term" value="P:DNA-templated transcription"/>
    <property type="evidence" value="ECO:0007669"/>
    <property type="project" value="TreeGrafter"/>
</dbReference>
<proteinExistence type="inferred from homology"/>
<evidence type="ECO:0000256" key="3">
    <source>
        <dbReference type="ARBA" id="ARBA00023125"/>
    </source>
</evidence>
<reference evidence="5 6" key="1">
    <citation type="submission" date="2017-05" db="EMBL/GenBank/DDBJ databases">
        <authorList>
            <person name="Song R."/>
            <person name="Chenine A.L."/>
            <person name="Ruprecht R.M."/>
        </authorList>
    </citation>
    <scope>NUCLEOTIDE SEQUENCE [LARGE SCALE GENOMIC DNA]</scope>
    <source>
        <strain evidence="5">SW32</strain>
    </source>
</reference>
<dbReference type="AlphaFoldDB" id="A0A240UQ27"/>
<sequence length="307" mass="33075">MPDSLPPLNALKAFEAAARLGSVTAAAQELSVTHGAVSRQIRALEAHLNTALFERAGRGLVLTRHGRQLQAGVSEAFTGLRASCRALSRDIEDAPFTLACPGSLLARWLIPRLDRLHRELPALRLNVLASEGDPDPRRGDISAALAFIAPPWPSDMQVIEIAAETIGAVAAPDIAARLSGRPFEALFEEMMLETTSRLQAWPQWATACGLDEQALAEARQNSQRFEHLYYLLEAALAGLGVAIAPRLVIEGDLQSGRLVAPWGFVDTDARLCLLLARGTPRHGGEQLAAWLRHELATPASASSVIEQ</sequence>
<dbReference type="InterPro" id="IPR036390">
    <property type="entry name" value="WH_DNA-bd_sf"/>
</dbReference>
<comment type="similarity">
    <text evidence="1">Belongs to the LysR transcriptional regulatory family.</text>
</comment>
<dbReference type="PANTHER" id="PTHR30537">
    <property type="entry name" value="HTH-TYPE TRANSCRIPTIONAL REGULATOR"/>
    <property type="match status" value="1"/>
</dbReference>